<dbReference type="HOGENOM" id="CLU_723399_0_0_5"/>
<dbReference type="KEGG" id="sfd:USDA257_c02550"/>
<name>I3WYZ7_SINF2</name>
<proteinExistence type="predicted"/>
<protein>
    <submittedName>
        <fullName evidence="1">Uncharacterized protein</fullName>
    </submittedName>
</protein>
<dbReference type="InterPro" id="IPR036390">
    <property type="entry name" value="WH_DNA-bd_sf"/>
</dbReference>
<organism evidence="1 2">
    <name type="scientific">Sinorhizobium fredii (strain USDA 257)</name>
    <dbReference type="NCBI Taxonomy" id="1185652"/>
    <lineage>
        <taxon>Bacteria</taxon>
        <taxon>Pseudomonadati</taxon>
        <taxon>Pseudomonadota</taxon>
        <taxon>Alphaproteobacteria</taxon>
        <taxon>Hyphomicrobiales</taxon>
        <taxon>Rhizobiaceae</taxon>
        <taxon>Sinorhizobium/Ensifer group</taxon>
        <taxon>Sinorhizobium</taxon>
    </lineage>
</organism>
<dbReference type="Gene3D" id="1.10.10.10">
    <property type="entry name" value="Winged helix-like DNA-binding domain superfamily/Winged helix DNA-binding domain"/>
    <property type="match status" value="1"/>
</dbReference>
<dbReference type="InterPro" id="IPR027417">
    <property type="entry name" value="P-loop_NTPase"/>
</dbReference>
<dbReference type="AlphaFoldDB" id="I3WYZ7"/>
<sequence>MGKISLLSTWRKPLRRVIRKWLSNGYDIDALDAVLATAMAHRLGGDPLWLMLVSGPGAAKTETVQVLAGMGAMVTSTIASEGALLSAVPKRNRTKEASGGLLSRIGDDGILVFKDFTTILSMDRHVRGATLAALREIHDGRWQRNVGTDGGRTLTWEGRLTVIGAVTTAWDSAYAVVGAMGDRFLLVRINSYENREQIGRQAIRNIGREKEMRNELAAAVAALFAEPAEVVGEVDEAEFLAIADFVTLARTTTDVDSRGNVLDAHAPEAPTRFAKQLAQLARGAMAIGLNYAEAERLAIRCARDSVPPVRLQLLQDIDAHPGTTLSSICGRLNKPKTTIERHLAALQLLGLVSAEKAKNTWGYKCGPRLNSKGLRLIARECG</sequence>
<dbReference type="PATRIC" id="fig|1185652.3.peg.266"/>
<dbReference type="InterPro" id="IPR036388">
    <property type="entry name" value="WH-like_DNA-bd_sf"/>
</dbReference>
<dbReference type="Proteomes" id="UP000006180">
    <property type="component" value="Chromosome"/>
</dbReference>
<evidence type="ECO:0000313" key="1">
    <source>
        <dbReference type="EMBL" id="AFL48853.1"/>
    </source>
</evidence>
<dbReference type="eggNOG" id="ENOG5033ZRR">
    <property type="taxonomic scope" value="Bacteria"/>
</dbReference>
<reference evidence="1 2" key="1">
    <citation type="journal article" date="2012" name="J. Bacteriol.">
        <title>Complete genome sequence of the broad-host-range strain Sinorhizobium fredii USDA257.</title>
        <authorList>
            <person name="Schuldes J."/>
            <person name="Rodriguez Orbegoso M."/>
            <person name="Schmeisser C."/>
            <person name="Krishnan H.B."/>
            <person name="Daniel R."/>
            <person name="Streit W.R."/>
        </authorList>
    </citation>
    <scope>NUCLEOTIDE SEQUENCE [LARGE SCALE GENOMIC DNA]</scope>
    <source>
        <strain evidence="1 2">USDA 257</strain>
    </source>
</reference>
<accession>I3WYZ7</accession>
<evidence type="ECO:0000313" key="2">
    <source>
        <dbReference type="Proteomes" id="UP000006180"/>
    </source>
</evidence>
<dbReference type="EMBL" id="CP003563">
    <property type="protein sequence ID" value="AFL48853.1"/>
    <property type="molecule type" value="Genomic_DNA"/>
</dbReference>
<dbReference type="SUPFAM" id="SSF46785">
    <property type="entry name" value="Winged helix' DNA-binding domain"/>
    <property type="match status" value="1"/>
</dbReference>
<gene>
    <name evidence="1" type="ORF">USDA257_c02550</name>
</gene>
<dbReference type="SUPFAM" id="SSF52540">
    <property type="entry name" value="P-loop containing nucleoside triphosphate hydrolases"/>
    <property type="match status" value="1"/>
</dbReference>